<evidence type="ECO:0000313" key="3">
    <source>
        <dbReference type="Proteomes" id="UP001368328"/>
    </source>
</evidence>
<dbReference type="Pfam" id="PF11706">
    <property type="entry name" value="zf-CGNR"/>
    <property type="match status" value="1"/>
</dbReference>
<keyword evidence="3" id="KW-1185">Reference proteome</keyword>
<dbReference type="RefSeq" id="WP_338787211.1">
    <property type="nucleotide sequence ID" value="NZ_CP147403.1"/>
</dbReference>
<dbReference type="InterPro" id="IPR023286">
    <property type="entry name" value="ABATE_dom_sf"/>
</dbReference>
<dbReference type="PANTHER" id="PTHR35525:SF3">
    <property type="entry name" value="BLL6575 PROTEIN"/>
    <property type="match status" value="1"/>
</dbReference>
<name>A0ABZ2MT09_9BACI</name>
<gene>
    <name evidence="2" type="ORF">WCV66_24470</name>
</gene>
<accession>A0ABZ2MT09</accession>
<protein>
    <submittedName>
        <fullName evidence="2">CGNR zinc finger domain-containing protein</fullName>
    </submittedName>
</protein>
<dbReference type="SUPFAM" id="SSF160904">
    <property type="entry name" value="Jann2411-like"/>
    <property type="match status" value="1"/>
</dbReference>
<dbReference type="EMBL" id="CP147403">
    <property type="protein sequence ID" value="WXB88320.1"/>
    <property type="molecule type" value="Genomic_DNA"/>
</dbReference>
<sequence>MDKLQFVLGGSTWINLVNTKYSSNKQTVDILHNPSKTIQWMGENNLLRESDSLAIENEKDSLVPIIEELQSLRDFSNVILSDLKQHGELTLNTIEQLKILVEQINVSLTIVSKHNKLILVSEGITARDHVLYNIVYSIINTLDSISIDRIRKCEHQDCILHFVDTSKSGKRRWCSMELCGNRKKAADFYARKNKK</sequence>
<dbReference type="InterPro" id="IPR010852">
    <property type="entry name" value="ABATE"/>
</dbReference>
<dbReference type="Gene3D" id="1.10.3300.10">
    <property type="entry name" value="Jann2411-like domain"/>
    <property type="match status" value="1"/>
</dbReference>
<evidence type="ECO:0000313" key="2">
    <source>
        <dbReference type="EMBL" id="WXB88320.1"/>
    </source>
</evidence>
<organism evidence="2 3">
    <name type="scientific">Metabacillus rhizosphaerae</name>
    <dbReference type="NCBI Taxonomy" id="3117747"/>
    <lineage>
        <taxon>Bacteria</taxon>
        <taxon>Bacillati</taxon>
        <taxon>Bacillota</taxon>
        <taxon>Bacilli</taxon>
        <taxon>Bacillales</taxon>
        <taxon>Bacillaceae</taxon>
        <taxon>Metabacillus</taxon>
    </lineage>
</organism>
<proteinExistence type="predicted"/>
<dbReference type="PANTHER" id="PTHR35525">
    <property type="entry name" value="BLL6575 PROTEIN"/>
    <property type="match status" value="1"/>
</dbReference>
<evidence type="ECO:0000259" key="1">
    <source>
        <dbReference type="Pfam" id="PF11706"/>
    </source>
</evidence>
<dbReference type="InterPro" id="IPR021005">
    <property type="entry name" value="Znf_CGNR"/>
</dbReference>
<feature type="domain" description="Zinc finger CGNR" evidence="1">
    <location>
        <begin position="149"/>
        <end position="192"/>
    </location>
</feature>
<reference evidence="2 3" key="1">
    <citation type="submission" date="2024-02" db="EMBL/GenBank/DDBJ databases">
        <title>Seven novel Bacillus-like species.</title>
        <authorList>
            <person name="Liu G."/>
        </authorList>
    </citation>
    <scope>NUCLEOTIDE SEQUENCE [LARGE SCALE GENOMIC DNA]</scope>
    <source>
        <strain evidence="2 3">FJAT-53654</strain>
    </source>
</reference>
<dbReference type="Proteomes" id="UP001368328">
    <property type="component" value="Chromosome"/>
</dbReference>